<organism evidence="2 3">
    <name type="scientific">Glaciimonas soli</name>
    <dbReference type="NCBI Taxonomy" id="2590999"/>
    <lineage>
        <taxon>Bacteria</taxon>
        <taxon>Pseudomonadati</taxon>
        <taxon>Pseudomonadota</taxon>
        <taxon>Betaproteobacteria</taxon>
        <taxon>Burkholderiales</taxon>
        <taxon>Oxalobacteraceae</taxon>
        <taxon>Glaciimonas</taxon>
    </lineage>
</organism>
<evidence type="ECO:0000256" key="1">
    <source>
        <dbReference type="SAM" id="SignalP"/>
    </source>
</evidence>
<evidence type="ECO:0000313" key="2">
    <source>
        <dbReference type="EMBL" id="MQQ99399.1"/>
    </source>
</evidence>
<dbReference type="PANTHER" id="PTHR35560:SF3">
    <property type="entry name" value="PEPTIDASE S9 PROLYL OLIGOPEPTIDASE CATALYTIC DOMAIN-CONTAINING PROTEIN"/>
    <property type="match status" value="1"/>
</dbReference>
<evidence type="ECO:0000313" key="3">
    <source>
        <dbReference type="Proteomes" id="UP000451565"/>
    </source>
</evidence>
<dbReference type="SUPFAM" id="SSF53474">
    <property type="entry name" value="alpha/beta-Hydrolases"/>
    <property type="match status" value="1"/>
</dbReference>
<dbReference type="InterPro" id="IPR029058">
    <property type="entry name" value="AB_hydrolase_fold"/>
</dbReference>
<reference evidence="2 3" key="1">
    <citation type="submission" date="2019-10" db="EMBL/GenBank/DDBJ databases">
        <title>Glaciimonas soli sp. nov., a psychrophilic bacterium isolated from the forest soil of a high elevation mountain in Taiwan.</title>
        <authorList>
            <person name="Wang L.-T."/>
            <person name="Shieh W.Y."/>
        </authorList>
    </citation>
    <scope>NUCLEOTIDE SEQUENCE [LARGE SCALE GENOMIC DNA]</scope>
    <source>
        <strain evidence="2 3">GS1</strain>
    </source>
</reference>
<feature type="chain" id="PRO_5032880022" evidence="1">
    <location>
        <begin position="26"/>
        <end position="401"/>
    </location>
</feature>
<dbReference type="Gene3D" id="3.40.50.1820">
    <property type="entry name" value="alpha/beta hydrolase"/>
    <property type="match status" value="1"/>
</dbReference>
<keyword evidence="3" id="KW-1185">Reference proteome</keyword>
<accession>A0A843YKB1</accession>
<feature type="signal peptide" evidence="1">
    <location>
        <begin position="1"/>
        <end position="25"/>
    </location>
</feature>
<proteinExistence type="predicted"/>
<protein>
    <submittedName>
        <fullName evidence="2">Uncharacterized protein</fullName>
    </submittedName>
</protein>
<dbReference type="Proteomes" id="UP000451565">
    <property type="component" value="Unassembled WGS sequence"/>
</dbReference>
<dbReference type="AlphaFoldDB" id="A0A843YKB1"/>
<dbReference type="OrthoDB" id="1094867at2"/>
<gene>
    <name evidence="2" type="ORF">GEV47_01695</name>
</gene>
<sequence>MPTLFSLYRLTLLLFLLLAAESGLAVSANINCAVPATSACFFGINLADSHSNNRQGEQQEQQDRPQSGQTNLLHFYASLPFDANTQNDSEINTVLIVMHGHPRDANLSFNAALAATVQAQKLATTLVIAPLFQVSDPTKCHTANTPPPETNDLLWTCTSWMKGGIAKNAAVATSITSFAAMDQLVRRITQRYPTIRTVTITGFSAGAQMVQHYIAFANLADPSYSVRFVVADPGSWLYFDGNRPQPFIANQAVPWSACELEGKTDFGKCDVRISSIATSTTALNCPAYNHWKYGTDQIPSQLLQQRNAEEARKAYQQADVTIIEAALDNSQDRRAFYKILDKSCSAELQGPYRLQRGLAYALYDQEKFHVSHHRMMDIVPDCGHNVSCVFSSEIARKALFP</sequence>
<dbReference type="RefSeq" id="WP_153232981.1">
    <property type="nucleotide sequence ID" value="NZ_WINI01000001.1"/>
</dbReference>
<keyword evidence="1" id="KW-0732">Signal</keyword>
<dbReference type="EMBL" id="WINI01000001">
    <property type="protein sequence ID" value="MQQ99399.1"/>
    <property type="molecule type" value="Genomic_DNA"/>
</dbReference>
<dbReference type="PANTHER" id="PTHR35560">
    <property type="entry name" value="BLL0132 PROTEIN"/>
    <property type="match status" value="1"/>
</dbReference>
<comment type="caution">
    <text evidence="2">The sequence shown here is derived from an EMBL/GenBank/DDBJ whole genome shotgun (WGS) entry which is preliminary data.</text>
</comment>
<name>A0A843YKB1_9BURK</name>